<dbReference type="Proteomes" id="UP000676678">
    <property type="component" value="Segment"/>
</dbReference>
<proteinExistence type="predicted"/>
<dbReference type="EMBL" id="MW546076">
    <property type="protein sequence ID" value="QVD58822.1"/>
    <property type="molecule type" value="Genomic_DNA"/>
</dbReference>
<evidence type="ECO:0000313" key="1">
    <source>
        <dbReference type="EMBL" id="QVD58822.1"/>
    </source>
</evidence>
<organism evidence="1">
    <name type="scientific">Silviavirus remus</name>
    <dbReference type="NCBI Taxonomy" id="1857890"/>
    <lineage>
        <taxon>Viruses</taxon>
        <taxon>Duplodnaviria</taxon>
        <taxon>Heunggongvirae</taxon>
        <taxon>Uroviricota</taxon>
        <taxon>Caudoviricetes</taxon>
        <taxon>Herelleviridae</taxon>
        <taxon>Twortvirinae</taxon>
        <taxon>Silviavirus</taxon>
    </lineage>
</organism>
<reference evidence="1" key="1">
    <citation type="journal article" date="2021" name="Pharmaceuticals (Basel)">
        <title>epsilon(2)-Phages Are Naturally Bred and Have a Vastly Improved Host Range in Staphylococcus aureus over Wild Type Phages.</title>
        <authorList>
            <person name="Saez Moreno D."/>
            <person name="Visram Z."/>
            <person name="Mutti M."/>
            <person name="Restrepo-Cordoba M."/>
            <person name="Hartmann S."/>
            <person name="Kremers A.I."/>
            <person name="Tisakova L."/>
            <person name="Schertler S."/>
            <person name="Wittmann J."/>
            <person name="Kalali B."/>
            <person name="Monecke S."/>
            <person name="Ehricht R."/>
            <person name="Resch G."/>
            <person name="Corsini L."/>
        </authorList>
    </citation>
    <scope>NUCLEOTIDE SEQUENCE</scope>
</reference>
<protein>
    <submittedName>
        <fullName evidence="1">Uncharacterized protein</fullName>
    </submittedName>
</protein>
<sequence length="102" mass="11450">MKTIKRKIVQEGMNKEETMMEDDSVVIKKIQKITGGAILPLANGKEYVVVFSKVDPTKLIVFNVERNQIYLSGSGFDSELSYVDSKSNPITLETVRLITNLL</sequence>
<name>A0A8E5KD50_9CAUD</name>
<gene>
    <name evidence="1" type="ORF">Remus_191</name>
</gene>
<accession>A0A8E5KD50</accession>